<dbReference type="eggNOG" id="KOG1426">
    <property type="taxonomic scope" value="Eukaryota"/>
</dbReference>
<accession>D7LUM8</accession>
<dbReference type="InterPro" id="IPR058923">
    <property type="entry name" value="RCC1-like_dom"/>
</dbReference>
<dbReference type="InterPro" id="IPR051210">
    <property type="entry name" value="Ub_ligase/GEF_domain"/>
</dbReference>
<dbReference type="PROSITE" id="PS00626">
    <property type="entry name" value="RCC1_2"/>
    <property type="match status" value="3"/>
</dbReference>
<gene>
    <name evidence="5" type="ORF">ARALYDRAFT_485777</name>
</gene>
<keyword evidence="1" id="KW-0677">Repeat</keyword>
<reference evidence="6" key="1">
    <citation type="journal article" date="2011" name="Nat. Genet.">
        <title>The Arabidopsis lyrata genome sequence and the basis of rapid genome size change.</title>
        <authorList>
            <person name="Hu T.T."/>
            <person name="Pattyn P."/>
            <person name="Bakker E.G."/>
            <person name="Cao J."/>
            <person name="Cheng J.-F."/>
            <person name="Clark R.M."/>
            <person name="Fahlgren N."/>
            <person name="Fawcett J.A."/>
            <person name="Grimwood J."/>
            <person name="Gundlach H."/>
            <person name="Haberer G."/>
            <person name="Hollister J.D."/>
            <person name="Ossowski S."/>
            <person name="Ottilar R.P."/>
            <person name="Salamov A.A."/>
            <person name="Schneeberger K."/>
            <person name="Spannagl M."/>
            <person name="Wang X."/>
            <person name="Yang L."/>
            <person name="Nasrallah M.E."/>
            <person name="Bergelson J."/>
            <person name="Carrington J.C."/>
            <person name="Gaut B.S."/>
            <person name="Schmutz J."/>
            <person name="Mayer K.F.X."/>
            <person name="Van de Peer Y."/>
            <person name="Grigoriev I.V."/>
            <person name="Nordborg M."/>
            <person name="Weigel D."/>
            <person name="Guo Y.-L."/>
        </authorList>
    </citation>
    <scope>NUCLEOTIDE SEQUENCE [LARGE SCALE GENOMIC DNA]</scope>
    <source>
        <strain evidence="6">cv. MN47</strain>
    </source>
</reference>
<dbReference type="InterPro" id="IPR009091">
    <property type="entry name" value="RCC1/BLIP-II"/>
</dbReference>
<dbReference type="PANTHER" id="PTHR22870">
    <property type="entry name" value="REGULATOR OF CHROMOSOME CONDENSATION"/>
    <property type="match status" value="1"/>
</dbReference>
<organism evidence="6">
    <name type="scientific">Arabidopsis lyrata subsp. lyrata</name>
    <name type="common">Lyre-leaved rock-cress</name>
    <dbReference type="NCBI Taxonomy" id="81972"/>
    <lineage>
        <taxon>Eukaryota</taxon>
        <taxon>Viridiplantae</taxon>
        <taxon>Streptophyta</taxon>
        <taxon>Embryophyta</taxon>
        <taxon>Tracheophyta</taxon>
        <taxon>Spermatophyta</taxon>
        <taxon>Magnoliopsida</taxon>
        <taxon>eudicotyledons</taxon>
        <taxon>Gunneridae</taxon>
        <taxon>Pentapetalae</taxon>
        <taxon>rosids</taxon>
        <taxon>malvids</taxon>
        <taxon>Brassicales</taxon>
        <taxon>Brassicaceae</taxon>
        <taxon>Camelineae</taxon>
        <taxon>Arabidopsis</taxon>
    </lineage>
</organism>
<dbReference type="Pfam" id="PF25390">
    <property type="entry name" value="WD40_RLD"/>
    <property type="match status" value="1"/>
</dbReference>
<evidence type="ECO:0000313" key="5">
    <source>
        <dbReference type="EMBL" id="EFH52487.1"/>
    </source>
</evidence>
<dbReference type="AlphaFoldDB" id="D7LUM8"/>
<protein>
    <recommendedName>
        <fullName evidence="4">RCC1-like domain-containing protein</fullName>
    </recommendedName>
</protein>
<feature type="repeat" description="RCC1" evidence="2">
    <location>
        <begin position="248"/>
        <end position="328"/>
    </location>
</feature>
<dbReference type="Proteomes" id="UP000008694">
    <property type="component" value="Unassembled WGS sequence"/>
</dbReference>
<evidence type="ECO:0000313" key="6">
    <source>
        <dbReference type="Proteomes" id="UP000008694"/>
    </source>
</evidence>
<dbReference type="PROSITE" id="PS50012">
    <property type="entry name" value="RCC1_3"/>
    <property type="match status" value="5"/>
</dbReference>
<dbReference type="PRINTS" id="PR00633">
    <property type="entry name" value="RCCNDNSATION"/>
</dbReference>
<evidence type="ECO:0000256" key="2">
    <source>
        <dbReference type="PROSITE-ProRule" id="PRU00235"/>
    </source>
</evidence>
<feature type="compositionally biased region" description="Basic and acidic residues" evidence="3">
    <location>
        <begin position="170"/>
        <end position="179"/>
    </location>
</feature>
<keyword evidence="6" id="KW-1185">Reference proteome</keyword>
<dbReference type="STRING" id="81972.D7LUM8"/>
<dbReference type="EMBL" id="GL348717">
    <property type="protein sequence ID" value="EFH52487.1"/>
    <property type="molecule type" value="Genomic_DNA"/>
</dbReference>
<evidence type="ECO:0000259" key="4">
    <source>
        <dbReference type="Pfam" id="PF25390"/>
    </source>
</evidence>
<evidence type="ECO:0000256" key="3">
    <source>
        <dbReference type="SAM" id="MobiDB-lite"/>
    </source>
</evidence>
<feature type="domain" description="RCC1-like" evidence="4">
    <location>
        <begin position="202"/>
        <end position="480"/>
    </location>
</feature>
<dbReference type="PANTHER" id="PTHR22870:SF413">
    <property type="entry name" value="REGULATOR OF CHROMOSOME CONDENSATION (RCC1) FAMILY PROTEIN"/>
    <property type="match status" value="1"/>
</dbReference>
<feature type="repeat" description="RCC1" evidence="2">
    <location>
        <begin position="435"/>
        <end position="485"/>
    </location>
</feature>
<feature type="region of interest" description="Disordered" evidence="3">
    <location>
        <begin position="138"/>
        <end position="199"/>
    </location>
</feature>
<sequence>MNGNIGGKVPIGECKATVVYMSGYLPGAAPEKSPILSPVPVRLPAAVHGGDSWKDVCGGGCGFAMAISEKGKLITWGSTDDEGQSYVASGKHGETPELFPLPTEAPVVQASSGWAHCAVVTEAGEAFTWGWKECIPSKDPVGKQQSGSSEQGEIASQGSNAASGMTLQNETRKVGEDSVKRRRVSTAKDETEGHTSGGDFFATAPSLVSVGLGVRITSVATGGRHTLALSVEDSFEDDHVFAEVSDIGQIWGWGYGGEGQLGLGSRIKMVSSPHLIPCLESIGSGKERSFILHQGGTTTTSTQVSREPGRYIKAISCGGRHSAAITDAGGLITFGWGLYGQCGHGNTNDQLRPMAVSSMKSVRMESVAAGLWHTICISSDGKVYAFGGNQFGQLGTGTDHAEILPRLLGGQNLEGKYAKAVSCGARHSAVLAEDGQLLCWGWNKYGQLGLGDTNDRSIPTQVQLDGCRLRKVACGWWHTLLLADIPT</sequence>
<dbReference type="Gene3D" id="2.130.10.30">
    <property type="entry name" value="Regulator of chromosome condensation 1/beta-lactamase-inhibitor protein II"/>
    <property type="match status" value="3"/>
</dbReference>
<name>D7LUM8_ARALL</name>
<feature type="repeat" description="RCC1" evidence="2">
    <location>
        <begin position="71"/>
        <end position="123"/>
    </location>
</feature>
<dbReference type="InterPro" id="IPR000408">
    <property type="entry name" value="Reg_chr_condens"/>
</dbReference>
<feature type="compositionally biased region" description="Polar residues" evidence="3">
    <location>
        <begin position="143"/>
        <end position="169"/>
    </location>
</feature>
<proteinExistence type="predicted"/>
<evidence type="ECO:0000256" key="1">
    <source>
        <dbReference type="ARBA" id="ARBA00022737"/>
    </source>
</evidence>
<dbReference type="Gramene" id="fgenesh2_kg.5__1769__AT3G53830.1">
    <property type="protein sequence ID" value="fgenesh2_kg.5__1769__AT3G53830.1"/>
    <property type="gene ID" value="fgenesh2_kg.5__1769__AT3G53830.1"/>
</dbReference>
<dbReference type="SUPFAM" id="SSF50985">
    <property type="entry name" value="RCC1/BLIP-II"/>
    <property type="match status" value="1"/>
</dbReference>
<feature type="repeat" description="RCC1" evidence="2">
    <location>
        <begin position="381"/>
        <end position="434"/>
    </location>
</feature>
<feature type="repeat" description="RCC1" evidence="2">
    <location>
        <begin position="329"/>
        <end position="380"/>
    </location>
</feature>
<dbReference type="HOGENOM" id="CLU_036437_0_0_1"/>